<dbReference type="VEuPathDB" id="TriTrypDB:TRSC58_02949"/>
<organism evidence="3 4">
    <name type="scientific">Trypanosoma rangeli SC58</name>
    <dbReference type="NCBI Taxonomy" id="429131"/>
    <lineage>
        <taxon>Eukaryota</taxon>
        <taxon>Discoba</taxon>
        <taxon>Euglenozoa</taxon>
        <taxon>Kinetoplastea</taxon>
        <taxon>Metakinetoplastina</taxon>
        <taxon>Trypanosomatida</taxon>
        <taxon>Trypanosomatidae</taxon>
        <taxon>Trypanosoma</taxon>
        <taxon>Herpetosoma</taxon>
    </lineage>
</organism>
<evidence type="ECO:0000256" key="1">
    <source>
        <dbReference type="SAM" id="Coils"/>
    </source>
</evidence>
<proteinExistence type="predicted"/>
<evidence type="ECO:0000313" key="3">
    <source>
        <dbReference type="EMBL" id="ESL09330.1"/>
    </source>
</evidence>
<evidence type="ECO:0000256" key="2">
    <source>
        <dbReference type="SAM" id="MobiDB-lite"/>
    </source>
</evidence>
<keyword evidence="1" id="KW-0175">Coiled coil</keyword>
<dbReference type="AlphaFoldDB" id="A0A061J4R6"/>
<name>A0A061J4R6_TRYRA</name>
<reference evidence="3 4" key="1">
    <citation type="submission" date="2013-07" db="EMBL/GenBank/DDBJ databases">
        <authorList>
            <person name="Stoco P.H."/>
            <person name="Wagner G."/>
            <person name="Gerber A."/>
            <person name="Zaha A."/>
            <person name="Thompson C."/>
            <person name="Bartholomeu D.C."/>
            <person name="Luckemeyer D.D."/>
            <person name="Bahia D."/>
            <person name="Loreto E."/>
            <person name="Prestes E.B."/>
            <person name="Lima F.M."/>
            <person name="Rodrigues-Luiz G."/>
            <person name="Vallejo G.A."/>
            <person name="Filho J.F."/>
            <person name="Monteiro K.M."/>
            <person name="Tyler K.M."/>
            <person name="de Almeida L.G."/>
            <person name="Ortiz M.F."/>
            <person name="Siervo M.A."/>
            <person name="de Moraes M.H."/>
            <person name="Cunha O.L."/>
            <person name="Mendonca-Neto R."/>
            <person name="Silva R."/>
            <person name="Teixeira S.M."/>
            <person name="Murta S.M."/>
            <person name="Sincero T.C."/>
            <person name="Mendes T.A."/>
            <person name="Urmenyi T.P."/>
            <person name="Silva V.G."/>
            <person name="da Rocha W.D."/>
            <person name="Andersson B."/>
            <person name="Romanha A.J."/>
            <person name="Steindel M."/>
            <person name="de Vasconcelos A.T."/>
            <person name="Grisard E.C."/>
        </authorList>
    </citation>
    <scope>NUCLEOTIDE SEQUENCE [LARGE SCALE GENOMIC DNA]</scope>
    <source>
        <strain evidence="3 4">SC58</strain>
    </source>
</reference>
<dbReference type="Proteomes" id="UP000031737">
    <property type="component" value="Unassembled WGS sequence"/>
</dbReference>
<protein>
    <submittedName>
        <fullName evidence="3">Uncharacterized protein</fullName>
    </submittedName>
</protein>
<feature type="coiled-coil region" evidence="1">
    <location>
        <begin position="308"/>
        <end position="405"/>
    </location>
</feature>
<feature type="region of interest" description="Disordered" evidence="2">
    <location>
        <begin position="232"/>
        <end position="254"/>
    </location>
</feature>
<dbReference type="EMBL" id="AUPL01002949">
    <property type="protein sequence ID" value="ESL09330.1"/>
    <property type="molecule type" value="Genomic_DNA"/>
</dbReference>
<gene>
    <name evidence="3" type="ORF">TRSC58_02949</name>
</gene>
<comment type="caution">
    <text evidence="3">The sequence shown here is derived from an EMBL/GenBank/DDBJ whole genome shotgun (WGS) entry which is preliminary data.</text>
</comment>
<dbReference type="OrthoDB" id="252557at2759"/>
<sequence>MLQPRNNVNEERPGVARGDFKCPLLNLPSWDQPALINWEPLEPPSPFLPIVQKRAYPSVVSGMLRAAVSPGTPVREASADSPGVAGAETPRDITFEEEEMAQRCLFTEETSARQCIVFSEQFESTRLWVDVLHCISVLLEVDILSAEEEARSAYEREEDRLRMCYIIEMKTVGSRIQKRLEDEMRRKISQLMPLHKEGLTSIMQEEAGELAQLLEWFRTKRPFGMRLPAFLGGEPRRMQPRKPVGGRNVTRRGRGSRTFVPKVQATARSELDSWPDVFPEPSYLEEGRMVWAFIKSLRYGQRKSCTSKKEVEEQEAAAREEILAEEASKWFPMIALAVDEYHEAKRRTQERDQAEIIAIEERLEELQKRSAILEKLEEEDAIRREKAAMKQLQEMEIKLQEQLDEDDNISTKKETGVQQLDGSASGGCVEHDRNVEPRLNIGACVEASSSSESGSNDLPLYPMLNVVLSTALERDSYAGLHNPGFSALAEAGCLLAACEGRSAGSAAQAFVSASRMPFCQMYLMQGLWWPNTSTGATKCPGEVHLSGDNAPYLHELAMLEATSRSVFLQDQIDAAWELYRQAAREASTTSGTKYGEVYYVGVRMPSNF</sequence>
<accession>A0A061J4R6</accession>
<keyword evidence="4" id="KW-1185">Reference proteome</keyword>
<evidence type="ECO:0000313" key="4">
    <source>
        <dbReference type="Proteomes" id="UP000031737"/>
    </source>
</evidence>